<dbReference type="RefSeq" id="XP_005705135.1">
    <property type="nucleotide sequence ID" value="XM_005705078.1"/>
</dbReference>
<dbReference type="InterPro" id="IPR007685">
    <property type="entry name" value="RelA_SpoT"/>
</dbReference>
<gene>
    <name evidence="2" type="ORF">Gasu_39890</name>
</gene>
<evidence type="ECO:0000259" key="1">
    <source>
        <dbReference type="SMART" id="SM00954"/>
    </source>
</evidence>
<proteinExistence type="predicted"/>
<dbReference type="GO" id="GO:0015969">
    <property type="term" value="P:guanosine tetraphosphate metabolic process"/>
    <property type="evidence" value="ECO:0007669"/>
    <property type="project" value="InterPro"/>
</dbReference>
<evidence type="ECO:0000313" key="2">
    <source>
        <dbReference type="EMBL" id="EME28615.1"/>
    </source>
</evidence>
<feature type="domain" description="RelA/SpoT" evidence="1">
    <location>
        <begin position="452"/>
        <end position="575"/>
    </location>
</feature>
<dbReference type="Gene3D" id="3.30.460.10">
    <property type="entry name" value="Beta Polymerase, domain 2"/>
    <property type="match status" value="1"/>
</dbReference>
<dbReference type="Proteomes" id="UP000030680">
    <property type="component" value="Unassembled WGS sequence"/>
</dbReference>
<keyword evidence="2" id="KW-0378">Hydrolase</keyword>
<dbReference type="PANTHER" id="PTHR21262:SF12">
    <property type="entry name" value="GTP DIPHOSPHOKINASE CRSH, CHLOROPLASTIC-RELATED"/>
    <property type="match status" value="1"/>
</dbReference>
<dbReference type="eggNOG" id="KOG1157">
    <property type="taxonomic scope" value="Eukaryota"/>
</dbReference>
<protein>
    <submittedName>
        <fullName evidence="2">Guanosine-3',5'-bis(Diphosphate) 3'-pyrophosphohydrolase</fullName>
        <ecNumber evidence="2">3.1.7.2</ecNumber>
    </submittedName>
</protein>
<dbReference type="Pfam" id="PF04607">
    <property type="entry name" value="RelA_SpoT"/>
    <property type="match status" value="1"/>
</dbReference>
<dbReference type="CDD" id="cd05399">
    <property type="entry name" value="NT_Rel-Spo_like"/>
    <property type="match status" value="1"/>
</dbReference>
<evidence type="ECO:0000313" key="3">
    <source>
        <dbReference type="Proteomes" id="UP000030680"/>
    </source>
</evidence>
<organism evidence="2 3">
    <name type="scientific">Galdieria sulphuraria</name>
    <name type="common">Red alga</name>
    <dbReference type="NCBI Taxonomy" id="130081"/>
    <lineage>
        <taxon>Eukaryota</taxon>
        <taxon>Rhodophyta</taxon>
        <taxon>Bangiophyceae</taxon>
        <taxon>Galdieriales</taxon>
        <taxon>Galdieriaceae</taxon>
        <taxon>Galdieria</taxon>
    </lineage>
</organism>
<dbReference type="AlphaFoldDB" id="M2WX64"/>
<dbReference type="InterPro" id="IPR043519">
    <property type="entry name" value="NT_sf"/>
</dbReference>
<dbReference type="SUPFAM" id="SSF109604">
    <property type="entry name" value="HD-domain/PDEase-like"/>
    <property type="match status" value="1"/>
</dbReference>
<keyword evidence="3" id="KW-1185">Reference proteome</keyword>
<dbReference type="OrthoDB" id="5540at2759"/>
<dbReference type="Gene3D" id="1.10.3210.10">
    <property type="entry name" value="Hypothetical protein af1432"/>
    <property type="match status" value="1"/>
</dbReference>
<dbReference type="Pfam" id="PF13328">
    <property type="entry name" value="HD_4"/>
    <property type="match status" value="1"/>
</dbReference>
<dbReference type="GeneID" id="17087472"/>
<dbReference type="GO" id="GO:0008893">
    <property type="term" value="F:guanosine-3',5'-bis(diphosphate) 3'-diphosphatase activity"/>
    <property type="evidence" value="ECO:0007669"/>
    <property type="project" value="UniProtKB-EC"/>
</dbReference>
<dbReference type="PANTHER" id="PTHR21262">
    <property type="entry name" value="GUANOSINE-3',5'-BIS DIPHOSPHATE 3'-PYROPHOSPHOHYDROLASE"/>
    <property type="match status" value="1"/>
</dbReference>
<reference evidence="3" key="1">
    <citation type="journal article" date="2013" name="Science">
        <title>Gene transfer from bacteria and archaea facilitated evolution of an extremophilic eukaryote.</title>
        <authorList>
            <person name="Schonknecht G."/>
            <person name="Chen W.H."/>
            <person name="Ternes C.M."/>
            <person name="Barbier G.G."/>
            <person name="Shrestha R.P."/>
            <person name="Stanke M."/>
            <person name="Brautigam A."/>
            <person name="Baker B.J."/>
            <person name="Banfield J.F."/>
            <person name="Garavito R.M."/>
            <person name="Carr K."/>
            <person name="Wilkerson C."/>
            <person name="Rensing S.A."/>
            <person name="Gagneul D."/>
            <person name="Dickenson N.E."/>
            <person name="Oesterhelt C."/>
            <person name="Lercher M.J."/>
            <person name="Weber A.P."/>
        </authorList>
    </citation>
    <scope>NUCLEOTIDE SEQUENCE [LARGE SCALE GENOMIC DNA]</scope>
    <source>
        <strain evidence="3">074W</strain>
    </source>
</reference>
<dbReference type="SUPFAM" id="SSF81301">
    <property type="entry name" value="Nucleotidyltransferase"/>
    <property type="match status" value="1"/>
</dbReference>
<dbReference type="KEGG" id="gsl:Gasu_39890"/>
<dbReference type="EMBL" id="KB454518">
    <property type="protein sequence ID" value="EME28615.1"/>
    <property type="molecule type" value="Genomic_DNA"/>
</dbReference>
<accession>M2WX64</accession>
<dbReference type="SMART" id="SM00954">
    <property type="entry name" value="RelA_SpoT"/>
    <property type="match status" value="1"/>
</dbReference>
<name>M2WX64_GALSU</name>
<dbReference type="STRING" id="130081.M2WX64"/>
<dbReference type="EC" id="3.1.7.2" evidence="2"/>
<sequence>MEFSSPSVLFLPGPCNTCFSPQFFKSSRRFKPRREPWFFRSSRVVRFSETSRSAIGGKVVVNAESLKDAFPKAGRRSRAVEYHFEKLVAYFSAQLVQQIYKAQEGHCSFDMTGNTLEKASSNFSKGLSRASCGEKQTQKEGKTFFQSVYNEDNFLTSTLCNQEALVVFPSTPSPSNSTIYSFRTGEVLDGEDLTPALPYTLNKDEKRDSSKQWKYIEPLLSYLPLEDLYKVELALRLSAEWIHNLVGNNSSSLMTKALDMIEMLASFNVDKYCLIASILSVLEGKVKYPTLARLCLLFDYSVLNILREYIFMGNMAHLMLDMPEGNSTWVKTHLWASITDSRAVLLRLVERLWSLRQIYKWPLYIQQSTALETLQVFVPLASAAGFGRHMYEMGDRSLRILFPQSYLKLEKWHLRIRDNGQRVLSCAQRELLTCLMRDPFLVRLAEQFTITGRTKNMVSTFMKMLKQNKTKEQILDFIAMRVVIRLRPGVRVEHGDDTELAVCTRVYEIVSSLWKEVEGRYKDYVIAPKPNGYRSIHTTVQHPSGFPVEVQIRTEEMHLLAEHGTASHRFYKGEIE</sequence>
<dbReference type="Gramene" id="EME28615">
    <property type="protein sequence ID" value="EME28615"/>
    <property type="gene ID" value="Gasu_39890"/>
</dbReference>